<dbReference type="Pfam" id="PF14013">
    <property type="entry name" value="MT0933_antitox"/>
    <property type="match status" value="1"/>
</dbReference>
<evidence type="ECO:0000313" key="3">
    <source>
        <dbReference type="Proteomes" id="UP000523007"/>
    </source>
</evidence>
<protein>
    <recommendedName>
        <fullName evidence="4">Antitoxin protein of toxin-antitoxin system</fullName>
    </recommendedName>
</protein>
<reference evidence="2 3" key="1">
    <citation type="submission" date="2020-08" db="EMBL/GenBank/DDBJ databases">
        <title>Sequencing the genomes of 1000 actinobacteria strains.</title>
        <authorList>
            <person name="Klenk H.-P."/>
        </authorList>
    </citation>
    <scope>NUCLEOTIDE SEQUENCE [LARGE SCALE GENOMIC DNA]</scope>
    <source>
        <strain evidence="2 3">DSM 102030</strain>
    </source>
</reference>
<evidence type="ECO:0000256" key="1">
    <source>
        <dbReference type="SAM" id="MobiDB-lite"/>
    </source>
</evidence>
<dbReference type="RefSeq" id="WP_184585184.1">
    <property type="nucleotide sequence ID" value="NZ_JACHJT010000002.1"/>
</dbReference>
<organism evidence="2 3">
    <name type="scientific">Lipingzhangella halophila</name>
    <dbReference type="NCBI Taxonomy" id="1783352"/>
    <lineage>
        <taxon>Bacteria</taxon>
        <taxon>Bacillati</taxon>
        <taxon>Actinomycetota</taxon>
        <taxon>Actinomycetes</taxon>
        <taxon>Streptosporangiales</taxon>
        <taxon>Nocardiopsidaceae</taxon>
        <taxon>Lipingzhangella</taxon>
    </lineage>
</organism>
<dbReference type="Proteomes" id="UP000523007">
    <property type="component" value="Unassembled WGS sequence"/>
</dbReference>
<comment type="caution">
    <text evidence="2">The sequence shown here is derived from an EMBL/GenBank/DDBJ whole genome shotgun (WGS) entry which is preliminary data.</text>
</comment>
<feature type="region of interest" description="Disordered" evidence="1">
    <location>
        <begin position="55"/>
        <end position="95"/>
    </location>
</feature>
<evidence type="ECO:0008006" key="4">
    <source>
        <dbReference type="Google" id="ProtNLM"/>
    </source>
</evidence>
<evidence type="ECO:0000313" key="2">
    <source>
        <dbReference type="EMBL" id="MBB4935470.1"/>
    </source>
</evidence>
<keyword evidence="3" id="KW-1185">Reference proteome</keyword>
<dbReference type="AlphaFoldDB" id="A0A7W7RNY0"/>
<feature type="compositionally biased region" description="Basic and acidic residues" evidence="1">
    <location>
        <begin position="86"/>
        <end position="95"/>
    </location>
</feature>
<proteinExistence type="predicted"/>
<feature type="region of interest" description="Disordered" evidence="1">
    <location>
        <begin position="20"/>
        <end position="42"/>
    </location>
</feature>
<dbReference type="EMBL" id="JACHJT010000002">
    <property type="protein sequence ID" value="MBB4935470.1"/>
    <property type="molecule type" value="Genomic_DNA"/>
</dbReference>
<gene>
    <name evidence="2" type="ORF">F4561_006364</name>
</gene>
<sequence>MANLQSLLRQVLGFIRRNPSKANRHLHTAGETIKKRTGGRYNRHIDKAIGGASRYLAKQSGRPGHGSSNDGDLRHRSEDSAPENRPNGHDHRRDR</sequence>
<name>A0A7W7RNY0_9ACTN</name>
<dbReference type="InterPro" id="IPR028037">
    <property type="entry name" value="Antitoxin_Rv0909/MT0933"/>
</dbReference>
<accession>A0A7W7RNY0</accession>